<keyword evidence="1" id="KW-0812">Transmembrane</keyword>
<reference evidence="2 3" key="1">
    <citation type="submission" date="2016-07" db="EMBL/GenBank/DDBJ databases">
        <title>Pervasive Adenine N6-methylation of Active Genes in Fungi.</title>
        <authorList>
            <consortium name="DOE Joint Genome Institute"/>
            <person name="Mondo S.J."/>
            <person name="Dannebaum R.O."/>
            <person name="Kuo R.C."/>
            <person name="Labutti K."/>
            <person name="Haridas S."/>
            <person name="Kuo A."/>
            <person name="Salamov A."/>
            <person name="Ahrendt S.R."/>
            <person name="Lipzen A."/>
            <person name="Sullivan W."/>
            <person name="Andreopoulos W.B."/>
            <person name="Clum A."/>
            <person name="Lindquist E."/>
            <person name="Daum C."/>
            <person name="Ramamoorthy G.K."/>
            <person name="Gryganskyi A."/>
            <person name="Culley D."/>
            <person name="Magnuson J.K."/>
            <person name="James T.Y."/>
            <person name="O'Malley M.A."/>
            <person name="Stajich J.E."/>
            <person name="Spatafora J.W."/>
            <person name="Visel A."/>
            <person name="Grigoriev I.V."/>
        </authorList>
    </citation>
    <scope>NUCLEOTIDE SEQUENCE [LARGE SCALE GENOMIC DNA]</scope>
    <source>
        <strain evidence="2 3">CBS 115471</strain>
    </source>
</reference>
<proteinExistence type="predicted"/>
<keyword evidence="1" id="KW-0472">Membrane</keyword>
<protein>
    <submittedName>
        <fullName evidence="2">Uncharacterized protein</fullName>
    </submittedName>
</protein>
<accession>A0A1Y1Y4Z1</accession>
<dbReference type="AlphaFoldDB" id="A0A1Y1Y4Z1"/>
<evidence type="ECO:0000313" key="3">
    <source>
        <dbReference type="Proteomes" id="UP000193144"/>
    </source>
</evidence>
<dbReference type="EMBL" id="MCFA01000361">
    <property type="protein sequence ID" value="ORX92965.1"/>
    <property type="molecule type" value="Genomic_DNA"/>
</dbReference>
<sequence>MKLRLDEASPSGTLSTGILPVGPVWMLSERNQIHAWYDTRDPTDVSLLNEDVWRLGLPRLDLNLDIHAPPHYYAQVGSLKEEKRSISPRRSRVGSPQQRREYSIHEAIPKKRFLSTGAFEFNSRGWCLDFVLYFLILLAASSIGTFASMHIS</sequence>
<comment type="caution">
    <text evidence="2">The sequence shown here is derived from an EMBL/GenBank/DDBJ whole genome shotgun (WGS) entry which is preliminary data.</text>
</comment>
<keyword evidence="3" id="KW-1185">Reference proteome</keyword>
<evidence type="ECO:0000313" key="2">
    <source>
        <dbReference type="EMBL" id="ORX92965.1"/>
    </source>
</evidence>
<gene>
    <name evidence="2" type="ORF">BCR34DRAFT_580794</name>
</gene>
<name>A0A1Y1Y4Z1_9PLEO</name>
<dbReference type="Proteomes" id="UP000193144">
    <property type="component" value="Unassembled WGS sequence"/>
</dbReference>
<organism evidence="2 3">
    <name type="scientific">Clohesyomyces aquaticus</name>
    <dbReference type="NCBI Taxonomy" id="1231657"/>
    <lineage>
        <taxon>Eukaryota</taxon>
        <taxon>Fungi</taxon>
        <taxon>Dikarya</taxon>
        <taxon>Ascomycota</taxon>
        <taxon>Pezizomycotina</taxon>
        <taxon>Dothideomycetes</taxon>
        <taxon>Pleosporomycetidae</taxon>
        <taxon>Pleosporales</taxon>
        <taxon>Lindgomycetaceae</taxon>
        <taxon>Clohesyomyces</taxon>
    </lineage>
</organism>
<keyword evidence="1" id="KW-1133">Transmembrane helix</keyword>
<feature type="transmembrane region" description="Helical" evidence="1">
    <location>
        <begin position="130"/>
        <end position="151"/>
    </location>
</feature>
<evidence type="ECO:0000256" key="1">
    <source>
        <dbReference type="SAM" id="Phobius"/>
    </source>
</evidence>